<keyword evidence="3 7" id="KW-0328">Glycosyltransferase</keyword>
<keyword evidence="4" id="KW-0808">Transferase</keyword>
<evidence type="ECO:0000256" key="1">
    <source>
        <dbReference type="ARBA" id="ARBA00004606"/>
    </source>
</evidence>
<dbReference type="GO" id="GO:0000032">
    <property type="term" value="P:cell wall mannoprotein biosynthetic process"/>
    <property type="evidence" value="ECO:0007669"/>
    <property type="project" value="TreeGrafter"/>
</dbReference>
<protein>
    <submittedName>
        <fullName evidence="7">Mannosyltransferase</fullName>
    </submittedName>
</protein>
<dbReference type="Gene3D" id="3.90.550.10">
    <property type="entry name" value="Spore Coat Polysaccharide Biosynthesis Protein SpsA, Chain A"/>
    <property type="match status" value="1"/>
</dbReference>
<dbReference type="InterPro" id="IPR002685">
    <property type="entry name" value="Glyco_trans_15"/>
</dbReference>
<gene>
    <name evidence="7" type="ORF">DASB73_025270</name>
</gene>
<dbReference type="Pfam" id="PF01793">
    <property type="entry name" value="Glyco_transf_15"/>
    <property type="match status" value="1"/>
</dbReference>
<comment type="caution">
    <text evidence="7">The sequence shown here is derived from an EMBL/GenBank/DDBJ whole genome shotgun (WGS) entry which is preliminary data.</text>
</comment>
<comment type="similarity">
    <text evidence="2">Belongs to the glycosyltransferase 15 family.</text>
</comment>
<evidence type="ECO:0000256" key="5">
    <source>
        <dbReference type="ARBA" id="ARBA00022968"/>
    </source>
</evidence>
<dbReference type="SUPFAM" id="SSF53448">
    <property type="entry name" value="Nucleotide-diphospho-sugar transferases"/>
    <property type="match status" value="1"/>
</dbReference>
<dbReference type="PIRSF" id="PIRSF018153">
    <property type="entry name" value="Glyco_trans_15"/>
    <property type="match status" value="1"/>
</dbReference>
<name>A0AAV5RJ22_STABA</name>
<evidence type="ECO:0000256" key="2">
    <source>
        <dbReference type="ARBA" id="ARBA00007677"/>
    </source>
</evidence>
<keyword evidence="5" id="KW-0735">Signal-anchor</keyword>
<dbReference type="GO" id="GO:0016020">
    <property type="term" value="C:membrane"/>
    <property type="evidence" value="ECO:0007669"/>
    <property type="project" value="UniProtKB-SubCell"/>
</dbReference>
<dbReference type="GO" id="GO:0006493">
    <property type="term" value="P:protein O-linked glycosylation"/>
    <property type="evidence" value="ECO:0007669"/>
    <property type="project" value="TreeGrafter"/>
</dbReference>
<dbReference type="PANTHER" id="PTHR31121:SF6">
    <property type="entry name" value="ALPHA-1,2 MANNOSYLTRANSFERASE KTR1"/>
    <property type="match status" value="1"/>
</dbReference>
<evidence type="ECO:0000256" key="4">
    <source>
        <dbReference type="ARBA" id="ARBA00022679"/>
    </source>
</evidence>
<reference evidence="7 8" key="1">
    <citation type="journal article" date="2023" name="Elife">
        <title>Identification of key yeast species and microbe-microbe interactions impacting larval growth of Drosophila in the wild.</title>
        <authorList>
            <person name="Mure A."/>
            <person name="Sugiura Y."/>
            <person name="Maeda R."/>
            <person name="Honda K."/>
            <person name="Sakurai N."/>
            <person name="Takahashi Y."/>
            <person name="Watada M."/>
            <person name="Katoh T."/>
            <person name="Gotoh A."/>
            <person name="Gotoh Y."/>
            <person name="Taniguchi I."/>
            <person name="Nakamura K."/>
            <person name="Hayashi T."/>
            <person name="Katayama T."/>
            <person name="Uemura T."/>
            <person name="Hattori Y."/>
        </authorList>
    </citation>
    <scope>NUCLEOTIDE SEQUENCE [LARGE SCALE GENOMIC DNA]</scope>
    <source>
        <strain evidence="7 8">SB-73</strain>
    </source>
</reference>
<dbReference type="InterPro" id="IPR029044">
    <property type="entry name" value="Nucleotide-diphossugar_trans"/>
</dbReference>
<dbReference type="Proteomes" id="UP001362899">
    <property type="component" value="Unassembled WGS sequence"/>
</dbReference>
<evidence type="ECO:0000313" key="8">
    <source>
        <dbReference type="Proteomes" id="UP001362899"/>
    </source>
</evidence>
<evidence type="ECO:0000256" key="6">
    <source>
        <dbReference type="PIRSR" id="PIRSR018153-1"/>
    </source>
</evidence>
<comment type="subcellular location">
    <subcellularLocation>
        <location evidence="1">Membrane</location>
        <topology evidence="1">Single-pass type II membrane protein</topology>
    </subcellularLocation>
</comment>
<evidence type="ECO:0000256" key="3">
    <source>
        <dbReference type="ARBA" id="ARBA00022676"/>
    </source>
</evidence>
<dbReference type="GO" id="GO:0006487">
    <property type="term" value="P:protein N-linked glycosylation"/>
    <property type="evidence" value="ECO:0007669"/>
    <property type="project" value="TreeGrafter"/>
</dbReference>
<dbReference type="GO" id="GO:0005794">
    <property type="term" value="C:Golgi apparatus"/>
    <property type="evidence" value="ECO:0007669"/>
    <property type="project" value="TreeGrafter"/>
</dbReference>
<organism evidence="7 8">
    <name type="scientific">Starmerella bacillaris</name>
    <name type="common">Yeast</name>
    <name type="synonym">Candida zemplinina</name>
    <dbReference type="NCBI Taxonomy" id="1247836"/>
    <lineage>
        <taxon>Eukaryota</taxon>
        <taxon>Fungi</taxon>
        <taxon>Dikarya</taxon>
        <taxon>Ascomycota</taxon>
        <taxon>Saccharomycotina</taxon>
        <taxon>Dipodascomycetes</taxon>
        <taxon>Dipodascales</taxon>
        <taxon>Trichomonascaceae</taxon>
        <taxon>Starmerella</taxon>
    </lineage>
</organism>
<keyword evidence="5" id="KW-0812">Transmembrane</keyword>
<proteinExistence type="inferred from homology"/>
<accession>A0AAV5RJ22</accession>
<feature type="active site" description="Nucleophile" evidence="6">
    <location>
        <position position="277"/>
    </location>
</feature>
<keyword evidence="8" id="KW-1185">Reference proteome</keyword>
<dbReference type="AlphaFoldDB" id="A0AAV5RJ22"/>
<sequence length="389" mass="45507">MAILPRGYRQLLIPLAIVAIFLLIGTAYSNSNEIVGKVNEIKDQGFSSSVKIAGIPMRTKKKGSNAIKRENATFITLARNEELEGLLSSINEVESRFNKDYHYDWVFLNDMEFTMEFRKRVSLAVSGKAKFGRIPEEQWGYPSFIDQSRAADARQYLKSIIYGDSESYRFMCRFESGFFYKQPLMDEYKYYWRVEPDVKFPCDIVEDPFKVMREKKRLYGFTLALYEIPYVVEGLWDATKEFIEKYPQYINNHNAMRFVTANKDDGYNLCHFWSNFEIADLDFFRSEAYEAYFQHLDEAGGFFYNRWGDAPVHTLAVSLLMDREQLHWFKNIGYYHPPFQNCPAEPEVRRELNCDCPNIPGAVSDDWFNFAYEANSCISQYMIAIGKDS</sequence>
<dbReference type="FunFam" id="3.90.550.10:FF:000051">
    <property type="entry name" value="Alpha-1,2-mannosyltransferase (Ktr4)"/>
    <property type="match status" value="1"/>
</dbReference>
<dbReference type="EMBL" id="BTGC01000008">
    <property type="protein sequence ID" value="GMM51564.1"/>
    <property type="molecule type" value="Genomic_DNA"/>
</dbReference>
<dbReference type="PANTHER" id="PTHR31121">
    <property type="entry name" value="ALPHA-1,2 MANNOSYLTRANSFERASE KTR1"/>
    <property type="match status" value="1"/>
</dbReference>
<dbReference type="GO" id="GO:0000026">
    <property type="term" value="F:alpha-1,2-mannosyltransferase activity"/>
    <property type="evidence" value="ECO:0007669"/>
    <property type="project" value="TreeGrafter"/>
</dbReference>
<evidence type="ECO:0000313" key="7">
    <source>
        <dbReference type="EMBL" id="GMM51564.1"/>
    </source>
</evidence>